<dbReference type="OrthoDB" id="6555763at2"/>
<dbReference type="Proteomes" id="UP000239907">
    <property type="component" value="Unassembled WGS sequence"/>
</dbReference>
<sequence>MEINNKDISVVIQGAVDRELTETAIKSIRAYLPGATIIISTWKGEEVSSLDVDELVLNEDPGCSPRSSISKKPKMNNVNRQIVSSLNGLKSSKTKFSLKMRTDFIVTGKGFVEAFGKYNDYNSEKYKVFSSRIICCMVGTRKPVGVNYSLPFHVSDFSAFGLTEDLLKLYDIPLATEDEFKFFDNHPEIERKTFATNRYNAEQTIWVNCLRSNNKLVDLDHSTHLSNENVIESDRFLVNNFHPLSFKKYGVSPMKCELKRMFSNPKIYTDYYTEHEWMMLYKKHCSENVDIPLLDLERLLIKLKCKMSRKKV</sequence>
<organism evidence="1 2">
    <name type="scientific">Rubritalea profundi</name>
    <dbReference type="NCBI Taxonomy" id="1658618"/>
    <lineage>
        <taxon>Bacteria</taxon>
        <taxon>Pseudomonadati</taxon>
        <taxon>Verrucomicrobiota</taxon>
        <taxon>Verrucomicrobiia</taxon>
        <taxon>Verrucomicrobiales</taxon>
        <taxon>Rubritaleaceae</taxon>
        <taxon>Rubritalea</taxon>
    </lineage>
</organism>
<reference evidence="1 2" key="1">
    <citation type="submission" date="2016-12" db="EMBL/GenBank/DDBJ databases">
        <title>Study of bacterial adaptation to deep sea.</title>
        <authorList>
            <person name="Song J."/>
            <person name="Yoshizawa S."/>
            <person name="Kogure K."/>
        </authorList>
    </citation>
    <scope>NUCLEOTIDE SEQUENCE [LARGE SCALE GENOMIC DNA]</scope>
    <source>
        <strain evidence="1 2">SAORIC-165</strain>
    </source>
</reference>
<evidence type="ECO:0000313" key="2">
    <source>
        <dbReference type="Proteomes" id="UP000239907"/>
    </source>
</evidence>
<gene>
    <name evidence="1" type="ORF">BSZ32_03560</name>
</gene>
<protein>
    <recommendedName>
        <fullName evidence="3">WavE lipopolysaccharide synthesis</fullName>
    </recommendedName>
</protein>
<dbReference type="RefSeq" id="WP_105042152.1">
    <property type="nucleotide sequence ID" value="NZ_MQWA01000001.1"/>
</dbReference>
<accession>A0A2S7TY32</accession>
<dbReference type="AlphaFoldDB" id="A0A2S7TY32"/>
<evidence type="ECO:0000313" key="1">
    <source>
        <dbReference type="EMBL" id="PQJ27665.1"/>
    </source>
</evidence>
<dbReference type="InterPro" id="IPR011122">
    <property type="entry name" value="WavE"/>
</dbReference>
<keyword evidence="2" id="KW-1185">Reference proteome</keyword>
<proteinExistence type="predicted"/>
<dbReference type="Pfam" id="PF07507">
    <property type="entry name" value="WavE"/>
    <property type="match status" value="1"/>
</dbReference>
<evidence type="ECO:0008006" key="3">
    <source>
        <dbReference type="Google" id="ProtNLM"/>
    </source>
</evidence>
<dbReference type="EMBL" id="MQWA01000001">
    <property type="protein sequence ID" value="PQJ27665.1"/>
    <property type="molecule type" value="Genomic_DNA"/>
</dbReference>
<name>A0A2S7TY32_9BACT</name>
<comment type="caution">
    <text evidence="1">The sequence shown here is derived from an EMBL/GenBank/DDBJ whole genome shotgun (WGS) entry which is preliminary data.</text>
</comment>